<proteinExistence type="predicted"/>
<reference evidence="1" key="1">
    <citation type="submission" date="2014-09" db="EMBL/GenBank/DDBJ databases">
        <authorList>
            <person name="Magalhaes I.L.F."/>
            <person name="Oliveira U."/>
            <person name="Santos F.R."/>
            <person name="Vidigal T.H.D.A."/>
            <person name="Brescovit A.D."/>
            <person name="Santos A.J."/>
        </authorList>
    </citation>
    <scope>NUCLEOTIDE SEQUENCE</scope>
    <source>
        <tissue evidence="1">Shoot tissue taken approximately 20 cm above the soil surface</tissue>
    </source>
</reference>
<reference evidence="1" key="2">
    <citation type="journal article" date="2015" name="Data Brief">
        <title>Shoot transcriptome of the giant reed, Arundo donax.</title>
        <authorList>
            <person name="Barrero R.A."/>
            <person name="Guerrero F.D."/>
            <person name="Moolhuijzen P."/>
            <person name="Goolsby J.A."/>
            <person name="Tidwell J."/>
            <person name="Bellgard S.E."/>
            <person name="Bellgard M.I."/>
        </authorList>
    </citation>
    <scope>NUCLEOTIDE SEQUENCE</scope>
    <source>
        <tissue evidence="1">Shoot tissue taken approximately 20 cm above the soil surface</tissue>
    </source>
</reference>
<evidence type="ECO:0000313" key="1">
    <source>
        <dbReference type="EMBL" id="JAD80276.1"/>
    </source>
</evidence>
<protein>
    <submittedName>
        <fullName evidence="1">Uncharacterized protein</fullName>
    </submittedName>
</protein>
<name>A0A0A9CXD6_ARUDO</name>
<dbReference type="EMBL" id="GBRH01217619">
    <property type="protein sequence ID" value="JAD80276.1"/>
    <property type="molecule type" value="Transcribed_RNA"/>
</dbReference>
<dbReference type="AlphaFoldDB" id="A0A0A9CXD6"/>
<sequence length="32" mass="3694">MRNQNDKEASVLLLTSKVSFRMAYISCQFVLT</sequence>
<accession>A0A0A9CXD6</accession>
<organism evidence="1">
    <name type="scientific">Arundo donax</name>
    <name type="common">Giant reed</name>
    <name type="synonym">Donax arundinaceus</name>
    <dbReference type="NCBI Taxonomy" id="35708"/>
    <lineage>
        <taxon>Eukaryota</taxon>
        <taxon>Viridiplantae</taxon>
        <taxon>Streptophyta</taxon>
        <taxon>Embryophyta</taxon>
        <taxon>Tracheophyta</taxon>
        <taxon>Spermatophyta</taxon>
        <taxon>Magnoliopsida</taxon>
        <taxon>Liliopsida</taxon>
        <taxon>Poales</taxon>
        <taxon>Poaceae</taxon>
        <taxon>PACMAD clade</taxon>
        <taxon>Arundinoideae</taxon>
        <taxon>Arundineae</taxon>
        <taxon>Arundo</taxon>
    </lineage>
</organism>